<evidence type="ECO:0000256" key="1">
    <source>
        <dbReference type="ARBA" id="ARBA00022741"/>
    </source>
</evidence>
<name>A0ABR1VSF2_9PEZI</name>
<dbReference type="Pfam" id="PF00176">
    <property type="entry name" value="SNF2-rel_dom"/>
    <property type="match status" value="1"/>
</dbReference>
<dbReference type="EMBL" id="JAQQWL010000005">
    <property type="protein sequence ID" value="KAK8073236.1"/>
    <property type="molecule type" value="Genomic_DNA"/>
</dbReference>
<keyword evidence="1" id="KW-0547">Nucleotide-binding</keyword>
<feature type="domain" description="SNF2 N-terminal" evidence="3">
    <location>
        <begin position="51"/>
        <end position="180"/>
    </location>
</feature>
<keyword evidence="2" id="KW-0067">ATP-binding</keyword>
<keyword evidence="5" id="KW-1185">Reference proteome</keyword>
<evidence type="ECO:0000313" key="4">
    <source>
        <dbReference type="EMBL" id="KAK8073236.1"/>
    </source>
</evidence>
<dbReference type="Gene3D" id="3.40.50.10810">
    <property type="entry name" value="Tandem AAA-ATPase domain"/>
    <property type="match status" value="1"/>
</dbReference>
<dbReference type="InterPro" id="IPR027417">
    <property type="entry name" value="P-loop_NTPase"/>
</dbReference>
<comment type="caution">
    <text evidence="4">The sequence shown here is derived from an EMBL/GenBank/DDBJ whole genome shotgun (WGS) entry which is preliminary data.</text>
</comment>
<evidence type="ECO:0000259" key="3">
    <source>
        <dbReference type="Pfam" id="PF00176"/>
    </source>
</evidence>
<dbReference type="SUPFAM" id="SSF52540">
    <property type="entry name" value="P-loop containing nucleoside triphosphate hydrolases"/>
    <property type="match status" value="1"/>
</dbReference>
<protein>
    <recommendedName>
        <fullName evidence="3">SNF2 N-terminal domain-containing protein</fullName>
    </recommendedName>
</protein>
<dbReference type="InterPro" id="IPR000330">
    <property type="entry name" value="SNF2_N"/>
</dbReference>
<accession>A0ABR1VSF2</accession>
<gene>
    <name evidence="4" type="ORF">PG994_004135</name>
</gene>
<dbReference type="RefSeq" id="XP_066717711.1">
    <property type="nucleotide sequence ID" value="XM_066855544.1"/>
</dbReference>
<evidence type="ECO:0000313" key="5">
    <source>
        <dbReference type="Proteomes" id="UP001480595"/>
    </source>
</evidence>
<dbReference type="GeneID" id="92088607"/>
<dbReference type="Proteomes" id="UP001480595">
    <property type="component" value="Unassembled WGS sequence"/>
</dbReference>
<reference evidence="4 5" key="1">
    <citation type="submission" date="2023-01" db="EMBL/GenBank/DDBJ databases">
        <title>Analysis of 21 Apiospora genomes using comparative genomics revels a genus with tremendous synthesis potential of carbohydrate active enzymes and secondary metabolites.</title>
        <authorList>
            <person name="Sorensen T."/>
        </authorList>
    </citation>
    <scope>NUCLEOTIDE SEQUENCE [LARGE SCALE GENOMIC DNA]</scope>
    <source>
        <strain evidence="4 5">CBS 135458</strain>
    </source>
</reference>
<organism evidence="4 5">
    <name type="scientific">Apiospora phragmitis</name>
    <dbReference type="NCBI Taxonomy" id="2905665"/>
    <lineage>
        <taxon>Eukaryota</taxon>
        <taxon>Fungi</taxon>
        <taxon>Dikarya</taxon>
        <taxon>Ascomycota</taxon>
        <taxon>Pezizomycotina</taxon>
        <taxon>Sordariomycetes</taxon>
        <taxon>Xylariomycetidae</taxon>
        <taxon>Amphisphaeriales</taxon>
        <taxon>Apiosporaceae</taxon>
        <taxon>Apiospora</taxon>
    </lineage>
</organism>
<evidence type="ECO:0000256" key="2">
    <source>
        <dbReference type="ARBA" id="ARBA00022840"/>
    </source>
</evidence>
<proteinExistence type="predicted"/>
<sequence length="678" mass="76507">MVLDDVSRGEGIDPKLDGDKHWARVCQFFTKEGAGPNQFRLPDLEYAIEGYQAAAVLWLLTRIPDDNVAGALLSDDMGLGKTFTIVITIMVHAYLQRAMRDMKRFWDHPHSEPRHNPAGAAPGRACPSQANNKYYLQCPCVVGSAARAIVDRMGDLPSIIISHSGGATLWVAEWDKFVLPRSGMRLYVGVSGYTGDHAKLADFCEDVEGAQGDADKARIEHQTVVGPRRRNGPRVNKVLVQRRHAFSGGNSHALLLTSEGCGNKQKAHDREKYEGVPFVAMPGRPRRMDYDEEAGVPVAVCGILAMDEMHKYKGANNETQPFQMLNLFKYQDTPTLAIGVSGNLLGIGPEAWQRHVTHTQEWIRRDGLEAKLGRIQTPEGFTQMRKDWDFIQSRIKDIEDGLVKRDAKNEQFDRCKGRIADDFRQGIHKMIIRRTKKDFFLGENILDIAEPVTTPMPLKIGEGEALDTLSIYFRRIAQWMNHVHKEDLKQWERAGKTYARPILAKVQREVLGGGPDGNNSRDGAHHRAFNLALRAVTLPSLAYLPNSEDPEIRRLEDYYAGGQNLNGLDSPKFQALTDLVKTQLIDTRQDNGRVTRQTKGPVDKSQVRHMVVFTEAPVNAYLTALYLQDWFIDKCDVILIHQGLKTQGTEWNCRDEAFKWFDRDCKPEDHNKILLGTY</sequence>
<dbReference type="InterPro" id="IPR038718">
    <property type="entry name" value="SNF2-like_sf"/>
</dbReference>